<comment type="caution">
    <text evidence="1">The sequence shown here is derived from an EMBL/GenBank/DDBJ whole genome shotgun (WGS) entry which is preliminary data.</text>
</comment>
<reference evidence="1 2" key="1">
    <citation type="submission" date="2021-03" db="EMBL/GenBank/DDBJ databases">
        <authorList>
            <person name="So Y."/>
        </authorList>
    </citation>
    <scope>NUCLEOTIDE SEQUENCE [LARGE SCALE GENOMIC DNA]</scope>
    <source>
        <strain evidence="1 2">SSH11</strain>
    </source>
</reference>
<evidence type="ECO:0000313" key="1">
    <source>
        <dbReference type="EMBL" id="MBP0447324.1"/>
    </source>
</evidence>
<sequence>MMGEEGCVGIFWLLRDGGGPCEVVTRGCPLAVAEEYGDCLTFGEGHYDTWEAWRDGSLRLEPASLHLRRVIGRAEYEEWPRGRVVYERPAGLFVVYADRQAFPHRALVEARFGLPPGRSAMRTDLHYRSTRRLAATPGAPA</sequence>
<name>A0ABS4AM82_9PROT</name>
<keyword evidence="2" id="KW-1185">Reference proteome</keyword>
<dbReference type="EMBL" id="JAGIZB010000031">
    <property type="protein sequence ID" value="MBP0447324.1"/>
    <property type="molecule type" value="Genomic_DNA"/>
</dbReference>
<accession>A0ABS4AM82</accession>
<organism evidence="1 2">
    <name type="scientific">Pararoseomonas baculiformis</name>
    <dbReference type="NCBI Taxonomy" id="2820812"/>
    <lineage>
        <taxon>Bacteria</taxon>
        <taxon>Pseudomonadati</taxon>
        <taxon>Pseudomonadota</taxon>
        <taxon>Alphaproteobacteria</taxon>
        <taxon>Acetobacterales</taxon>
        <taxon>Acetobacteraceae</taxon>
        <taxon>Pararoseomonas</taxon>
    </lineage>
</organism>
<evidence type="ECO:0000313" key="2">
    <source>
        <dbReference type="Proteomes" id="UP000681594"/>
    </source>
</evidence>
<gene>
    <name evidence="1" type="ORF">J8J14_21375</name>
</gene>
<proteinExistence type="predicted"/>
<dbReference type="Proteomes" id="UP000681594">
    <property type="component" value="Unassembled WGS sequence"/>
</dbReference>
<evidence type="ECO:0008006" key="3">
    <source>
        <dbReference type="Google" id="ProtNLM"/>
    </source>
</evidence>
<protein>
    <recommendedName>
        <fullName evidence="3">Lipocalin-like domain-containing protein</fullName>
    </recommendedName>
</protein>
<dbReference type="RefSeq" id="WP_209381602.1">
    <property type="nucleotide sequence ID" value="NZ_JAGIZB010000031.1"/>
</dbReference>